<evidence type="ECO:0000313" key="6">
    <source>
        <dbReference type="Proteomes" id="UP000051166"/>
    </source>
</evidence>
<evidence type="ECO:0000256" key="1">
    <source>
        <dbReference type="ARBA" id="ARBA00010688"/>
    </source>
</evidence>
<dbReference type="Gene3D" id="3.40.1190.20">
    <property type="match status" value="1"/>
</dbReference>
<organism evidence="5 6">
    <name type="scientific">Liquorilactobacillus satsumensis DSM 16230 = JCM 12392</name>
    <dbReference type="NCBI Taxonomy" id="1423801"/>
    <lineage>
        <taxon>Bacteria</taxon>
        <taxon>Bacillati</taxon>
        <taxon>Bacillota</taxon>
        <taxon>Bacilli</taxon>
        <taxon>Lactobacillales</taxon>
        <taxon>Lactobacillaceae</taxon>
        <taxon>Liquorilactobacillus</taxon>
    </lineage>
</organism>
<dbReference type="GO" id="GO:0016301">
    <property type="term" value="F:kinase activity"/>
    <property type="evidence" value="ECO:0007669"/>
    <property type="project" value="UniProtKB-KW"/>
</dbReference>
<feature type="domain" description="Carbohydrate kinase PfkB" evidence="4">
    <location>
        <begin position="15"/>
        <end position="268"/>
    </location>
</feature>
<dbReference type="SUPFAM" id="SSF53613">
    <property type="entry name" value="Ribokinase-like"/>
    <property type="match status" value="1"/>
</dbReference>
<reference evidence="5 6" key="1">
    <citation type="journal article" date="2015" name="Genome Announc.">
        <title>Expanding the biotechnology potential of lactobacilli through comparative genomics of 213 strains and associated genera.</title>
        <authorList>
            <person name="Sun Z."/>
            <person name="Harris H.M."/>
            <person name="McCann A."/>
            <person name="Guo C."/>
            <person name="Argimon S."/>
            <person name="Zhang W."/>
            <person name="Yang X."/>
            <person name="Jeffery I.B."/>
            <person name="Cooney J.C."/>
            <person name="Kagawa T.F."/>
            <person name="Liu W."/>
            <person name="Song Y."/>
            <person name="Salvetti E."/>
            <person name="Wrobel A."/>
            <person name="Rasinkangas P."/>
            <person name="Parkhill J."/>
            <person name="Rea M.C."/>
            <person name="O'Sullivan O."/>
            <person name="Ritari J."/>
            <person name="Douillard F.P."/>
            <person name="Paul Ross R."/>
            <person name="Yang R."/>
            <person name="Briner A.E."/>
            <person name="Felis G.E."/>
            <person name="de Vos W.M."/>
            <person name="Barrangou R."/>
            <person name="Klaenhammer T.R."/>
            <person name="Caufield P.W."/>
            <person name="Cui Y."/>
            <person name="Zhang H."/>
            <person name="O'Toole P.W."/>
        </authorList>
    </citation>
    <scope>NUCLEOTIDE SEQUENCE [LARGE SCALE GENOMIC DNA]</scope>
    <source>
        <strain evidence="5 6">DSM 16230</strain>
    </source>
</reference>
<keyword evidence="6" id="KW-1185">Reference proteome</keyword>
<comment type="similarity">
    <text evidence="1">Belongs to the carbohydrate kinase PfkB family.</text>
</comment>
<keyword evidence="3 5" id="KW-0418">Kinase</keyword>
<dbReference type="PATRIC" id="fig|1423801.4.peg.913"/>
<dbReference type="Proteomes" id="UP000051166">
    <property type="component" value="Unassembled WGS sequence"/>
</dbReference>
<keyword evidence="2" id="KW-0808">Transferase</keyword>
<comment type="caution">
    <text evidence="5">The sequence shown here is derived from an EMBL/GenBank/DDBJ whole genome shotgun (WGS) entry which is preliminary data.</text>
</comment>
<dbReference type="InterPro" id="IPR011611">
    <property type="entry name" value="PfkB_dom"/>
</dbReference>
<proteinExistence type="inferred from homology"/>
<dbReference type="InterPro" id="IPR029056">
    <property type="entry name" value="Ribokinase-like"/>
</dbReference>
<evidence type="ECO:0000313" key="5">
    <source>
        <dbReference type="EMBL" id="KRM00469.1"/>
    </source>
</evidence>
<protein>
    <submittedName>
        <fullName evidence="5">Ribokinase-like domain-containing protein</fullName>
    </submittedName>
</protein>
<dbReference type="PANTHER" id="PTHR43085">
    <property type="entry name" value="HEXOKINASE FAMILY MEMBER"/>
    <property type="match status" value="1"/>
</dbReference>
<dbReference type="STRING" id="1423801.FD50_GL000899"/>
<evidence type="ECO:0000256" key="3">
    <source>
        <dbReference type="ARBA" id="ARBA00022777"/>
    </source>
</evidence>
<gene>
    <name evidence="5" type="ORF">FD50_GL000899</name>
</gene>
<dbReference type="EMBL" id="AZFQ01000007">
    <property type="protein sequence ID" value="KRM00469.1"/>
    <property type="molecule type" value="Genomic_DNA"/>
</dbReference>
<name>A0A0R1V5M7_9LACO</name>
<evidence type="ECO:0000259" key="4">
    <source>
        <dbReference type="Pfam" id="PF00294"/>
    </source>
</evidence>
<sequence length="276" mass="30099">MAFGMKVLGLGDAVVDKYINKYTMYPGGNALNFAVFAKQLGQQASFLGVLGSDQAGSYLKKVIDKLQIDSSHARTEEGENGYSEVKIVDNDRIFIGSNKGGVSAQNLLKLSAADDDYLKSFDLIHIGLYGQVDHLLDKLQSLDLKVSYDFSDNFTNEKVDMLINKVAYVFFSLSGKSDEAVKSFLQQVYTSNNKVLLATRGSEAAIAYDGKRFFEKAATAIEKSVDTMAAGDAFITAFLVAYLSKQVGIEESMVKAHEFAAEICQLNGSFGLGVKY</sequence>
<dbReference type="AlphaFoldDB" id="A0A0R1V5M7"/>
<accession>A0A0R1V5M7</accession>
<evidence type="ECO:0000256" key="2">
    <source>
        <dbReference type="ARBA" id="ARBA00022679"/>
    </source>
</evidence>
<dbReference type="PANTHER" id="PTHR43085:SF41">
    <property type="entry name" value="FRUCTOSELYSINE 6-KINASE"/>
    <property type="match status" value="1"/>
</dbReference>
<dbReference type="Pfam" id="PF00294">
    <property type="entry name" value="PfkB"/>
    <property type="match status" value="1"/>
</dbReference>
<dbReference type="InterPro" id="IPR050306">
    <property type="entry name" value="PfkB_Carbo_kinase"/>
</dbReference>